<evidence type="ECO:0000313" key="3">
    <source>
        <dbReference type="Proteomes" id="UP000327236"/>
    </source>
</evidence>
<evidence type="ECO:0000313" key="1">
    <source>
        <dbReference type="EMBL" id="KAA9323225.1"/>
    </source>
</evidence>
<comment type="caution">
    <text evidence="1">The sequence shown here is derived from an EMBL/GenBank/DDBJ whole genome shotgun (WGS) entry which is preliminary data.</text>
</comment>
<organism evidence="1 3">
    <name type="scientific">Lactobacillus jensenii</name>
    <dbReference type="NCBI Taxonomy" id="109790"/>
    <lineage>
        <taxon>Bacteria</taxon>
        <taxon>Bacillati</taxon>
        <taxon>Bacillota</taxon>
        <taxon>Bacilli</taxon>
        <taxon>Lactobacillales</taxon>
        <taxon>Lactobacillaceae</taxon>
        <taxon>Lactobacillus</taxon>
    </lineage>
</organism>
<feature type="non-terminal residue" evidence="1">
    <location>
        <position position="53"/>
    </location>
</feature>
<protein>
    <submittedName>
        <fullName evidence="1">ISL3 family transposase</fullName>
    </submittedName>
</protein>
<name>A0A5N1IC91_LACJE</name>
<accession>A0A5N1IC91</accession>
<reference evidence="1 3" key="1">
    <citation type="submission" date="2019-09" db="EMBL/GenBank/DDBJ databases">
        <title>Draft genome sequence assemblies of isolates from the urinary tract.</title>
        <authorList>
            <person name="Mores C.R."/>
            <person name="Putonti C."/>
            <person name="Wolfe A.J."/>
        </authorList>
    </citation>
    <scope>NUCLEOTIDE SEQUENCE [LARGE SCALE GENOMIC DNA]</scope>
    <source>
        <strain evidence="1 3">UMB246</strain>
    </source>
</reference>
<proteinExistence type="predicted"/>
<gene>
    <name evidence="2" type="ORF">F6H94_01240</name>
    <name evidence="1" type="ORF">F6H94_03240</name>
</gene>
<evidence type="ECO:0000313" key="2">
    <source>
        <dbReference type="EMBL" id="KAA9324129.1"/>
    </source>
</evidence>
<dbReference type="Proteomes" id="UP000327236">
    <property type="component" value="Unassembled WGS sequence"/>
</dbReference>
<dbReference type="AlphaFoldDB" id="A0A5N1IC91"/>
<dbReference type="EMBL" id="VYWW01000003">
    <property type="protein sequence ID" value="KAA9324129.1"/>
    <property type="molecule type" value="Genomic_DNA"/>
</dbReference>
<sequence length="53" mass="6004">MSSYNDCIKFSLDIQDPNITFNAHFFKLINGIKYKVFQATLIQPACPFCGSVN</sequence>
<dbReference type="EMBL" id="VYWW01000010">
    <property type="protein sequence ID" value="KAA9323225.1"/>
    <property type="molecule type" value="Genomic_DNA"/>
</dbReference>